<keyword evidence="3" id="KW-0812">Transmembrane</keyword>
<dbReference type="GO" id="GO:0016020">
    <property type="term" value="C:membrane"/>
    <property type="evidence" value="ECO:0007669"/>
    <property type="project" value="UniProtKB-SubCell"/>
</dbReference>
<proteinExistence type="inferred from homology"/>
<keyword evidence="4" id="KW-1133">Transmembrane helix</keyword>
<organism evidence="8 10">
    <name type="scientific">Volvox reticuliferus</name>
    <dbReference type="NCBI Taxonomy" id="1737510"/>
    <lineage>
        <taxon>Eukaryota</taxon>
        <taxon>Viridiplantae</taxon>
        <taxon>Chlorophyta</taxon>
        <taxon>core chlorophytes</taxon>
        <taxon>Chlorophyceae</taxon>
        <taxon>CS clade</taxon>
        <taxon>Chlamydomonadales</taxon>
        <taxon>Volvocaceae</taxon>
        <taxon>Volvox</taxon>
    </lineage>
</organism>
<sequence length="431" mass="47092">MALQIRPVVRTPTALGPAVLPVRSLRFVLARADPPSGGARVTREFKEGDSEVTIPGAPSNASKQTDGLYVDVNDPPRRPKQDNLSKEMKARLRAEYTGLGGAENTVADAVYLMAAPVRRPIIIAAASVQTLEVDDAQAATTTTTIAQEFNQRPEGATVMDAEASTSSLSAVGPVTLPGEAGTGSGSKWIIDENENLKSTPEMRAWTWVSIAMIAATLQQATKQVEGPEDLVVFGAAVMLAYILSDLGTGIYHWGVDNYGDGSTPVFGRQIAAFQGHHQRPWTITQREFANNLHQVFGPASYPAAALLTLSPLMPLGWNAWSSSFLFLVCMSQQFHAWSHMKKSELPPIVVALQDAGLLISRRMHGAHHRAPFEGNYCIVSGWWNPLLDSSGFFRALEKFIYERTGVAPRCWEEPREDWKELERPEDQTVAV</sequence>
<keyword evidence="10" id="KW-1185">Reference proteome</keyword>
<evidence type="ECO:0000256" key="5">
    <source>
        <dbReference type="ARBA" id="ARBA00023136"/>
    </source>
</evidence>
<evidence type="ECO:0000313" key="8">
    <source>
        <dbReference type="EMBL" id="GIL79760.1"/>
    </source>
</evidence>
<gene>
    <name evidence="8" type="ORF">Vretifemale_9063</name>
    <name evidence="9" type="ORF">Vretimale_12400</name>
</gene>
<dbReference type="Proteomes" id="UP000722791">
    <property type="component" value="Unassembled WGS sequence"/>
</dbReference>
<comment type="subcellular location">
    <subcellularLocation>
        <location evidence="1">Membrane</location>
        <topology evidence="1">Multi-pass membrane protein</topology>
    </subcellularLocation>
</comment>
<accession>A0A8J4FQ26</accession>
<dbReference type="Proteomes" id="UP000747110">
    <property type="component" value="Unassembled WGS sequence"/>
</dbReference>
<evidence type="ECO:0000256" key="2">
    <source>
        <dbReference type="ARBA" id="ARBA00007620"/>
    </source>
</evidence>
<comment type="caution">
    <text evidence="8">The sequence shown here is derived from an EMBL/GenBank/DDBJ whole genome shotgun (WGS) entry which is preliminary data.</text>
</comment>
<dbReference type="EMBL" id="BNCQ01000027">
    <property type="protein sequence ID" value="GIM08371.1"/>
    <property type="molecule type" value="Genomic_DNA"/>
</dbReference>
<dbReference type="AlphaFoldDB" id="A0A8J4FQ26"/>
<keyword evidence="5" id="KW-0472">Membrane</keyword>
<dbReference type="PANTHER" id="PTHR48231:SF1">
    <property type="entry name" value="OS08G0187900 PROTEIN"/>
    <property type="match status" value="1"/>
</dbReference>
<evidence type="ECO:0000256" key="6">
    <source>
        <dbReference type="SAM" id="MobiDB-lite"/>
    </source>
</evidence>
<evidence type="ECO:0000256" key="4">
    <source>
        <dbReference type="ARBA" id="ARBA00022989"/>
    </source>
</evidence>
<comment type="similarity">
    <text evidence="2">Belongs to the fatty acid desaturase CarF family.</text>
</comment>
<dbReference type="UniPathway" id="UPA00199"/>
<feature type="domain" description="Lipid desaturase" evidence="7">
    <location>
        <begin position="241"/>
        <end position="411"/>
    </location>
</feature>
<dbReference type="EMBL" id="BNCP01000016">
    <property type="protein sequence ID" value="GIL79760.1"/>
    <property type="molecule type" value="Genomic_DNA"/>
</dbReference>
<feature type="compositionally biased region" description="Basic and acidic residues" evidence="6">
    <location>
        <begin position="74"/>
        <end position="84"/>
    </location>
</feature>
<dbReference type="Pfam" id="PF10520">
    <property type="entry name" value="Lipid_desat"/>
    <property type="match status" value="1"/>
</dbReference>
<evidence type="ECO:0000256" key="1">
    <source>
        <dbReference type="ARBA" id="ARBA00004141"/>
    </source>
</evidence>
<name>A0A8J4FQ26_9CHLO</name>
<dbReference type="GO" id="GO:0006631">
    <property type="term" value="P:fatty acid metabolic process"/>
    <property type="evidence" value="ECO:0007669"/>
    <property type="project" value="UniProtKB-UniPathway"/>
</dbReference>
<protein>
    <recommendedName>
        <fullName evidence="7">Lipid desaturase domain-containing protein</fullName>
    </recommendedName>
</protein>
<evidence type="ECO:0000259" key="7">
    <source>
        <dbReference type="Pfam" id="PF10520"/>
    </source>
</evidence>
<reference evidence="8" key="1">
    <citation type="journal article" date="2021" name="Proc. Natl. Acad. Sci. U.S.A.">
        <title>Three genomes in the algal genus Volvox reveal the fate of a haploid sex-determining region after a transition to homothallism.</title>
        <authorList>
            <person name="Yamamoto K."/>
            <person name="Hamaji T."/>
            <person name="Kawai-Toyooka H."/>
            <person name="Matsuzaki R."/>
            <person name="Takahashi F."/>
            <person name="Nishimura Y."/>
            <person name="Kawachi M."/>
            <person name="Noguchi H."/>
            <person name="Minakuchi Y."/>
            <person name="Umen J.G."/>
            <person name="Toyoda A."/>
            <person name="Nozaki H."/>
        </authorList>
    </citation>
    <scope>NUCLEOTIDE SEQUENCE</scope>
    <source>
        <strain evidence="9">NIES-3785</strain>
        <strain evidence="8">NIES-3786</strain>
    </source>
</reference>
<dbReference type="PANTHER" id="PTHR48231">
    <property type="entry name" value="TMEM189_B_DMAIN DOMAIN-CONTAINING PROTEIN"/>
    <property type="match status" value="1"/>
</dbReference>
<dbReference type="InterPro" id="IPR019547">
    <property type="entry name" value="Lipid_desat"/>
</dbReference>
<dbReference type="OrthoDB" id="5103at2759"/>
<evidence type="ECO:0000313" key="10">
    <source>
        <dbReference type="Proteomes" id="UP000747110"/>
    </source>
</evidence>
<evidence type="ECO:0000313" key="9">
    <source>
        <dbReference type="EMBL" id="GIM08371.1"/>
    </source>
</evidence>
<feature type="region of interest" description="Disordered" evidence="6">
    <location>
        <begin position="49"/>
        <end position="84"/>
    </location>
</feature>
<evidence type="ECO:0000256" key="3">
    <source>
        <dbReference type="ARBA" id="ARBA00022692"/>
    </source>
</evidence>